<dbReference type="PATRIC" id="fig|1619313.3.peg.1540"/>
<protein>
    <submittedName>
        <fullName evidence="1">Putative membrane protein</fullName>
    </submittedName>
</protein>
<evidence type="ECO:0000313" key="1">
    <source>
        <dbReference type="EMBL" id="CUU23721.1"/>
    </source>
</evidence>
<dbReference type="AlphaFoldDB" id="A0A0U5KZA9"/>
<accession>A0A0U5KZA9</accession>
<reference evidence="2" key="1">
    <citation type="submission" date="2015-11" db="EMBL/GenBank/DDBJ databases">
        <authorList>
            <person name="Blom J."/>
        </authorList>
    </citation>
    <scope>NUCLEOTIDE SEQUENCE [LARGE SCALE GENOMIC DNA]</scope>
</reference>
<gene>
    <name evidence="1" type="ORF">EM595_1487</name>
</gene>
<sequence length="48" mass="4957">MTGWRVMKSVLLLVSCLLLAGCGMGITSLIPSSDVCPSGIDSVTGQCR</sequence>
<dbReference type="KEGG" id="ege:EM595_1487"/>
<organism evidence="1 2">
    <name type="scientific">Duffyella gerundensis</name>
    <dbReference type="NCBI Taxonomy" id="1619313"/>
    <lineage>
        <taxon>Bacteria</taxon>
        <taxon>Pseudomonadati</taxon>
        <taxon>Pseudomonadota</taxon>
        <taxon>Gammaproteobacteria</taxon>
        <taxon>Enterobacterales</taxon>
        <taxon>Erwiniaceae</taxon>
        <taxon>Duffyella</taxon>
    </lineage>
</organism>
<evidence type="ECO:0000313" key="2">
    <source>
        <dbReference type="Proteomes" id="UP000059419"/>
    </source>
</evidence>
<dbReference type="Proteomes" id="UP000059419">
    <property type="component" value="Chromosome 1"/>
</dbReference>
<keyword evidence="2" id="KW-1185">Reference proteome</keyword>
<name>A0A0U5KZA9_9GAMM</name>
<proteinExistence type="predicted"/>
<dbReference type="PROSITE" id="PS51257">
    <property type="entry name" value="PROKAR_LIPOPROTEIN"/>
    <property type="match status" value="1"/>
</dbReference>
<dbReference type="EMBL" id="LN907827">
    <property type="protein sequence ID" value="CUU23721.1"/>
    <property type="molecule type" value="Genomic_DNA"/>
</dbReference>